<reference evidence="1" key="1">
    <citation type="submission" date="2017-12" db="EMBL/GenBank/DDBJ databases">
        <title>Sequencing the genomes of 1000 Actinobacteria strains.</title>
        <authorList>
            <person name="Klenk H.-P."/>
        </authorList>
    </citation>
    <scope>NUCLEOTIDE SEQUENCE [LARGE SCALE GENOMIC DNA]</scope>
    <source>
        <strain evidence="1">DSM 44228</strain>
    </source>
</reference>
<organism evidence="1 2">
    <name type="scientific">Saccharopolyspora spinosa</name>
    <dbReference type="NCBI Taxonomy" id="60894"/>
    <lineage>
        <taxon>Bacteria</taxon>
        <taxon>Bacillati</taxon>
        <taxon>Actinomycetota</taxon>
        <taxon>Actinomycetes</taxon>
        <taxon>Pseudonocardiales</taxon>
        <taxon>Pseudonocardiaceae</taxon>
        <taxon>Saccharopolyspora</taxon>
    </lineage>
</organism>
<name>A0A2N3XVQ4_SACSN</name>
<dbReference type="AlphaFoldDB" id="A0A2N3XVQ4"/>
<evidence type="ECO:0000313" key="1">
    <source>
        <dbReference type="EMBL" id="PKW14757.1"/>
    </source>
</evidence>
<dbReference type="RefSeq" id="WP_010695999.1">
    <property type="nucleotide sequence ID" value="NZ_CP061007.1"/>
</dbReference>
<dbReference type="PROSITE" id="PS51257">
    <property type="entry name" value="PROKAR_LIPOPROTEIN"/>
    <property type="match status" value="1"/>
</dbReference>
<protein>
    <submittedName>
        <fullName evidence="1">Uncharacterized protein</fullName>
    </submittedName>
</protein>
<accession>A0A2N3XVQ4</accession>
<comment type="caution">
    <text evidence="1">The sequence shown here is derived from an EMBL/GenBank/DDBJ whole genome shotgun (WGS) entry which is preliminary data.</text>
</comment>
<sequence length="46" mass="4983">MSIRPPVNYRVSRWFLVVVLAIAMLASILFSATSCADVVTSVLNNG</sequence>
<dbReference type="Proteomes" id="UP000233786">
    <property type="component" value="Unassembled WGS sequence"/>
</dbReference>
<gene>
    <name evidence="1" type="ORF">A8926_2402</name>
</gene>
<evidence type="ECO:0000313" key="2">
    <source>
        <dbReference type="Proteomes" id="UP000233786"/>
    </source>
</evidence>
<proteinExistence type="predicted"/>
<dbReference type="EMBL" id="PJNB01000001">
    <property type="protein sequence ID" value="PKW14757.1"/>
    <property type="molecule type" value="Genomic_DNA"/>
</dbReference>
<keyword evidence="2" id="KW-1185">Reference proteome</keyword>